<evidence type="ECO:0000313" key="2">
    <source>
        <dbReference type="EMBL" id="KAK5900012.1"/>
    </source>
</evidence>
<evidence type="ECO:0000256" key="1">
    <source>
        <dbReference type="SAM" id="MobiDB-lite"/>
    </source>
</evidence>
<dbReference type="EMBL" id="JAULUE010002052">
    <property type="protein sequence ID" value="KAK5900012.1"/>
    <property type="molecule type" value="Genomic_DNA"/>
</dbReference>
<dbReference type="AlphaFoldDB" id="A0AAN8CAF2"/>
<accession>A0AAN8CAF2</accession>
<evidence type="ECO:0000313" key="3">
    <source>
        <dbReference type="Proteomes" id="UP001335648"/>
    </source>
</evidence>
<dbReference type="Proteomes" id="UP001335648">
    <property type="component" value="Unassembled WGS sequence"/>
</dbReference>
<reference evidence="2 3" key="1">
    <citation type="journal article" date="2023" name="Mol. Biol. Evol.">
        <title>Genomics of Secondarily Temperate Adaptation in the Only Non-Antarctic Icefish.</title>
        <authorList>
            <person name="Rivera-Colon A.G."/>
            <person name="Rayamajhi N."/>
            <person name="Minhas B.F."/>
            <person name="Madrigal G."/>
            <person name="Bilyk K.T."/>
            <person name="Yoon V."/>
            <person name="Hune M."/>
            <person name="Gregory S."/>
            <person name="Cheng C.H.C."/>
            <person name="Catchen J.M."/>
        </authorList>
    </citation>
    <scope>NUCLEOTIDE SEQUENCE [LARGE SCALE GENOMIC DNA]</scope>
    <source>
        <strain evidence="2">JC2023a</strain>
    </source>
</reference>
<gene>
    <name evidence="2" type="ORF">CesoFtcFv8_009428</name>
</gene>
<feature type="compositionally biased region" description="Gly residues" evidence="1">
    <location>
        <begin position="96"/>
        <end position="106"/>
    </location>
</feature>
<protein>
    <submittedName>
        <fullName evidence="2">Uncharacterized protein</fullName>
    </submittedName>
</protein>
<comment type="caution">
    <text evidence="2">The sequence shown here is derived from an EMBL/GenBank/DDBJ whole genome shotgun (WGS) entry which is preliminary data.</text>
</comment>
<sequence length="106" mass="11540">MKSRSALSNQIVELQPQREQGRTHLFQLHNAEKGQAKPWTTNGKLAIRGRLSMGCHGSTIHKQRGSWIQGLPRVHSQASAAGRGRELSTRWAQLVGPGGPGGRRAA</sequence>
<organism evidence="2 3">
    <name type="scientific">Champsocephalus esox</name>
    <name type="common">pike icefish</name>
    <dbReference type="NCBI Taxonomy" id="159716"/>
    <lineage>
        <taxon>Eukaryota</taxon>
        <taxon>Metazoa</taxon>
        <taxon>Chordata</taxon>
        <taxon>Craniata</taxon>
        <taxon>Vertebrata</taxon>
        <taxon>Euteleostomi</taxon>
        <taxon>Actinopterygii</taxon>
        <taxon>Neopterygii</taxon>
        <taxon>Teleostei</taxon>
        <taxon>Neoteleostei</taxon>
        <taxon>Acanthomorphata</taxon>
        <taxon>Eupercaria</taxon>
        <taxon>Perciformes</taxon>
        <taxon>Notothenioidei</taxon>
        <taxon>Channichthyidae</taxon>
        <taxon>Champsocephalus</taxon>
    </lineage>
</organism>
<proteinExistence type="predicted"/>
<feature type="region of interest" description="Disordered" evidence="1">
    <location>
        <begin position="78"/>
        <end position="106"/>
    </location>
</feature>
<keyword evidence="3" id="KW-1185">Reference proteome</keyword>
<name>A0AAN8CAF2_9TELE</name>